<evidence type="ECO:0000313" key="9">
    <source>
        <dbReference type="Proteomes" id="UP001596378"/>
    </source>
</evidence>
<evidence type="ECO:0000256" key="5">
    <source>
        <dbReference type="SAM" id="MobiDB-lite"/>
    </source>
</evidence>
<dbReference type="InterPro" id="IPR013519">
    <property type="entry name" value="Int_alpha_beta-p"/>
</dbReference>
<keyword evidence="2" id="KW-0677">Repeat</keyword>
<dbReference type="Gene3D" id="2.40.128.340">
    <property type="match status" value="1"/>
</dbReference>
<dbReference type="RefSeq" id="WP_378045846.1">
    <property type="nucleotide sequence ID" value="NZ_JBHMDN010000008.1"/>
</dbReference>
<feature type="region of interest" description="Disordered" evidence="5">
    <location>
        <begin position="1059"/>
        <end position="1117"/>
    </location>
</feature>
<accession>A0ABW2FD92</accession>
<name>A0ABW2FD92_9BACL</name>
<dbReference type="Gene3D" id="2.30.30.100">
    <property type="match status" value="1"/>
</dbReference>
<evidence type="ECO:0000256" key="4">
    <source>
        <dbReference type="ARBA" id="ARBA00023180"/>
    </source>
</evidence>
<dbReference type="InterPro" id="IPR001119">
    <property type="entry name" value="SLH_dom"/>
</dbReference>
<keyword evidence="4" id="KW-0325">Glycoprotein</keyword>
<dbReference type="EMBL" id="JBHTAI010000010">
    <property type="protein sequence ID" value="MFC7150272.1"/>
    <property type="molecule type" value="Genomic_DNA"/>
</dbReference>
<dbReference type="PROSITE" id="PS51272">
    <property type="entry name" value="SLH"/>
    <property type="match status" value="3"/>
</dbReference>
<dbReference type="SUPFAM" id="SSF69318">
    <property type="entry name" value="Integrin alpha N-terminal domain"/>
    <property type="match status" value="3"/>
</dbReference>
<dbReference type="SUPFAM" id="SSF141072">
    <property type="entry name" value="CalX-like"/>
    <property type="match status" value="1"/>
</dbReference>
<evidence type="ECO:0000259" key="7">
    <source>
        <dbReference type="PROSITE" id="PS51272"/>
    </source>
</evidence>
<feature type="compositionally biased region" description="Polar residues" evidence="5">
    <location>
        <begin position="1074"/>
        <end position="1086"/>
    </location>
</feature>
<dbReference type="Pfam" id="PF00395">
    <property type="entry name" value="SLH"/>
    <property type="match status" value="3"/>
</dbReference>
<comment type="caution">
    <text evidence="8">The sequence shown here is derived from an EMBL/GenBank/DDBJ whole genome shotgun (WGS) entry which is preliminary data.</text>
</comment>
<dbReference type="InterPro" id="IPR028994">
    <property type="entry name" value="Integrin_alpha_N"/>
</dbReference>
<dbReference type="Proteomes" id="UP001596378">
    <property type="component" value="Unassembled WGS sequence"/>
</dbReference>
<evidence type="ECO:0000313" key="8">
    <source>
        <dbReference type="EMBL" id="MFC7150272.1"/>
    </source>
</evidence>
<dbReference type="InterPro" id="IPR013517">
    <property type="entry name" value="FG-GAP"/>
</dbReference>
<evidence type="ECO:0000256" key="6">
    <source>
        <dbReference type="SAM" id="SignalP"/>
    </source>
</evidence>
<feature type="signal peptide" evidence="6">
    <location>
        <begin position="1"/>
        <end position="26"/>
    </location>
</feature>
<dbReference type="Gene3D" id="2.130.10.130">
    <property type="entry name" value="Integrin alpha, N-terminal"/>
    <property type="match status" value="3"/>
</dbReference>
<keyword evidence="3" id="KW-0106">Calcium</keyword>
<dbReference type="SMART" id="SM00237">
    <property type="entry name" value="Calx_beta"/>
    <property type="match status" value="1"/>
</dbReference>
<sequence length="1292" mass="133983">MRFPGKTAIVSFLFFFLLSATVSAFASPLFPSDPRYATGTTPVQFAAGDLDGDGLLDLAVVNAGTNDLSVFSGKGDGTFGVAIAYPLDFEPRTIALGDFNNDGYPDAVIPCYDYCSHGLYLLLNQGDGSFGSATPVPGIANGDEAAAADFNGDGSMDLAVSHLVGGKHTYSVMLGDGSGALSLANSYELSGNASSMISGDLNGDGQPDIAFVVGRKNKLVVALNAGGGSLQPPIMQNTESNPGAVAQGFFDDDLLPDLAVVHTGGSQPGVTIFIGQGEGQFAPSSTYRANNGYSVAIGDLDGDGRVDLAVPNFNHNELTVLHGNGDGTFLPTPRYLPGGRGPVSIRIADLNGDGLNDLMTLNQLSNDVSVWPGRGASDLGLPRIYSTGYAPTDIQLGDFNGDGMVEAILPTWAGYSIVRGTSPTDFSLNTNYGLAGADDVSGLAAADFNRDGYSDFALLNATKNRIEIRLGSAGGFQKSPTQVTLDGTLSDIAIGDFNGDGELDIAAANRGGNDPFIVLPGVGDGTFSAQHTYSLDASPMSLAPGDYNGDGLEDMAITYVDSNRITLLLSTDMGNFADIRTFAADGVPSGIVSADFNGDRIADLAIAVKSTNKVYVYAGSSDGSLSLTADIGLEGGLSNLAAGDFDGDGILDLAVTASSTSKVYVLQGLGNGAFTGIQSYATGIFPIAAAAHDFNEDGKSDLLIAGKNNGDVTLLLSLPPMGRIELDSPAYMTGKDEGSVTIQVKRTGGEIGVASIAYHTEDGSAIAGTDYTGVSGTLVFADGQTTGSISIPILDNDQYGSDKSFTITLSRPSGGAVLGPLRSATVTLTSSVLPVQGAYEAKSEAADAAPVAGEETSVTLTVYRSDGSRDTSFNGSYDVTLSGYSTAPDGTRGSFMGQPLQEGGYSRALTFVDGEASATLALNRAGLQEIQFELEQVAYPTSIALLDIKAAAVQELRISRQPAGPGSAGGGRLGVQPQVTVVDRFGNPIAGLTIQASREEDGNSWTLTGSSAVTGENGRAEFVDLAARNTAGRDLTGVRIRFAETASLLSVSSDGITLLRSRSDPGNPAAPAPSEQTSPATEQTNPAAPGDTAIPADPDDSGKPEEESEGAPERPPFNDIAGHWAYAFIAELYADGIIKGYPDGTFRPNANMTRAEFTTILVNALKPPQASGTPFFKDTAGHWAAEAIAEAQASGIVKGYADQTFRPDEYLTREQMIAMAVRAFRPEDESGGENRTFADSAEISAWAEESIQTAVRLRWIAGYAADLLMPQQLAKRAEAAKIISVIRKSRTP</sequence>
<reference evidence="9" key="1">
    <citation type="journal article" date="2019" name="Int. J. Syst. Evol. Microbiol.">
        <title>The Global Catalogue of Microorganisms (GCM) 10K type strain sequencing project: providing services to taxonomists for standard genome sequencing and annotation.</title>
        <authorList>
            <consortium name="The Broad Institute Genomics Platform"/>
            <consortium name="The Broad Institute Genome Sequencing Center for Infectious Disease"/>
            <person name="Wu L."/>
            <person name="Ma J."/>
        </authorList>
    </citation>
    <scope>NUCLEOTIDE SEQUENCE [LARGE SCALE GENOMIC DNA]</scope>
    <source>
        <strain evidence="9">KCTC 12907</strain>
    </source>
</reference>
<proteinExistence type="predicted"/>
<feature type="chain" id="PRO_5046832672" evidence="6">
    <location>
        <begin position="27"/>
        <end position="1292"/>
    </location>
</feature>
<gene>
    <name evidence="8" type="ORF">ACFQMJ_17225</name>
</gene>
<dbReference type="Gene3D" id="2.60.40.2030">
    <property type="match status" value="1"/>
</dbReference>
<evidence type="ECO:0000256" key="2">
    <source>
        <dbReference type="ARBA" id="ARBA00022737"/>
    </source>
</evidence>
<dbReference type="PANTHER" id="PTHR46580">
    <property type="entry name" value="SENSOR KINASE-RELATED"/>
    <property type="match status" value="1"/>
</dbReference>
<evidence type="ECO:0000256" key="3">
    <source>
        <dbReference type="ARBA" id="ARBA00022837"/>
    </source>
</evidence>
<protein>
    <submittedName>
        <fullName evidence="8">FG-GAP-like repeat-containing protein</fullName>
    </submittedName>
</protein>
<dbReference type="InterPro" id="IPR038081">
    <property type="entry name" value="CalX-like_sf"/>
</dbReference>
<feature type="domain" description="SLH" evidence="7">
    <location>
        <begin position="1176"/>
        <end position="1234"/>
    </location>
</feature>
<feature type="domain" description="SLH" evidence="7">
    <location>
        <begin position="1112"/>
        <end position="1175"/>
    </location>
</feature>
<dbReference type="Pfam" id="PF03160">
    <property type="entry name" value="Calx-beta"/>
    <property type="match status" value="1"/>
</dbReference>
<organism evidence="8 9">
    <name type="scientific">Cohnella cellulosilytica</name>
    <dbReference type="NCBI Taxonomy" id="986710"/>
    <lineage>
        <taxon>Bacteria</taxon>
        <taxon>Bacillati</taxon>
        <taxon>Bacillota</taxon>
        <taxon>Bacilli</taxon>
        <taxon>Bacillales</taxon>
        <taxon>Paenibacillaceae</taxon>
        <taxon>Cohnella</taxon>
    </lineage>
</organism>
<evidence type="ECO:0000256" key="1">
    <source>
        <dbReference type="ARBA" id="ARBA00022729"/>
    </source>
</evidence>
<dbReference type="PANTHER" id="PTHR46580:SF2">
    <property type="entry name" value="MAM DOMAIN-CONTAINING PROTEIN"/>
    <property type="match status" value="1"/>
</dbReference>
<feature type="domain" description="SLH" evidence="7">
    <location>
        <begin position="1237"/>
        <end position="1292"/>
    </location>
</feature>
<keyword evidence="1 6" id="KW-0732">Signal</keyword>
<dbReference type="InterPro" id="IPR003644">
    <property type="entry name" value="Calx_beta"/>
</dbReference>
<dbReference type="Pfam" id="PF13517">
    <property type="entry name" value="FG-GAP_3"/>
    <property type="match status" value="6"/>
</dbReference>
<keyword evidence="9" id="KW-1185">Reference proteome</keyword>
<dbReference type="SMART" id="SM00191">
    <property type="entry name" value="Int_alpha"/>
    <property type="match status" value="5"/>
</dbReference>